<dbReference type="Gene3D" id="3.10.620.30">
    <property type="match status" value="1"/>
</dbReference>
<dbReference type="InterPro" id="IPR019690">
    <property type="entry name" value="DUF2569"/>
</dbReference>
<feature type="transmembrane region" description="Helical" evidence="1">
    <location>
        <begin position="671"/>
        <end position="690"/>
    </location>
</feature>
<feature type="chain" id="PRO_5046726648" description="DUF3857 domain-containing protein" evidence="2">
    <location>
        <begin position="28"/>
        <end position="890"/>
    </location>
</feature>
<evidence type="ECO:0000256" key="2">
    <source>
        <dbReference type="SAM" id="SignalP"/>
    </source>
</evidence>
<feature type="transmembrane region" description="Helical" evidence="1">
    <location>
        <begin position="829"/>
        <end position="848"/>
    </location>
</feature>
<dbReference type="InterPro" id="IPR024618">
    <property type="entry name" value="DUF3857"/>
</dbReference>
<proteinExistence type="predicted"/>
<dbReference type="Proteomes" id="UP000679725">
    <property type="component" value="Unassembled WGS sequence"/>
</dbReference>
<feature type="domain" description="Transglutaminase-like" evidence="3">
    <location>
        <begin position="293"/>
        <end position="365"/>
    </location>
</feature>
<protein>
    <recommendedName>
        <fullName evidence="7">DUF3857 domain-containing protein</fullName>
    </recommendedName>
</protein>
<evidence type="ECO:0008006" key="7">
    <source>
        <dbReference type="Google" id="ProtNLM"/>
    </source>
</evidence>
<evidence type="ECO:0000259" key="4">
    <source>
        <dbReference type="Pfam" id="PF12969"/>
    </source>
</evidence>
<dbReference type="SUPFAM" id="SSF54001">
    <property type="entry name" value="Cysteine proteinases"/>
    <property type="match status" value="1"/>
</dbReference>
<name>A0ABM8UV11_9BACT</name>
<sequence length="890" mass="100748">MIFNSTLARVSLSALFCLLLLVSPLFAAPGVQIKPAPAWVIPVTASGKPASAKDVAGGYYLAFSDYQVNLDEQSVYTHYTRQIISESGIQNGSDITVAFDPTYEKLDFHQVTVWRDGKGTSQLQPAEIKIMPLETDRQRFIYNGHYTASLILTDIRKGDRIEVAYSRKGWNPVFQGKYSDFLHFDTFDYTQHQHVAIIADQKRALIFKEFNKPPTRKLTAGNGKNVYEWEVVNIKPVAYDDFAPEWYSKSPFVQVTEFKSWKEVVDWGLGFYGETKLSGPLKSKVACWRKEGESNSEFIGKVVRFVQDEIRYLGVETGENTHRPHSPGQVFQQRYGDCKDKAFLLCAMLRDQGIECDPVLVNTYKRAHLSEFLPSPIDFNHVVVRIEEFSGVPGRSDTKIFRFVDPTIALQGGSLSTISFPPYGQGLLLRKGQIQPISIPLQGTGNISITEDIYLPKRGDTLMSGHIQVKTVYFESLADEIRSMFQQNVMSKTEDAYLNYYREIYKHAELELADTLTYYDQRDANNFSLLENYALKNAWQYDSVSGRAYFGLQGKVLYDQLRILPKKSGKDPVSLQYPYHNTYKIRVHMPEYSNIKKESWRIERAAYTVAFSSDFVPKEGVWELSYEYNVLQDHVAAESVAEFREDMSRLTKNLGLELLAPTSGSSSGRSLNWVTLLLSLFTAAGCALLLRKLYYFSPLKGQASEPALPFGSWILLTGVQMVLHPIVAFFNLALSGGMIYFSTVGWNAMSAQSGLVSSLYKVSLVFEIVVSTVIFCFSILLAILYFKKRDSFPQLFSYFLIGNLVFAIVGLIEAQTIYAEVAGFNGDIIYQQFIRALISAAIWLPYYYQSKQVAQTFVNTYPPTEPEEYVYEETPEAAENDPGAVQRDEA</sequence>
<feature type="signal peptide" evidence="2">
    <location>
        <begin position="1"/>
        <end position="27"/>
    </location>
</feature>
<keyword evidence="6" id="KW-1185">Reference proteome</keyword>
<accession>A0ABM8UV11</accession>
<dbReference type="InterPro" id="IPR002931">
    <property type="entry name" value="Transglutaminase-like"/>
</dbReference>
<keyword evidence="2" id="KW-0732">Signal</keyword>
<evidence type="ECO:0000259" key="3">
    <source>
        <dbReference type="Pfam" id="PF01841"/>
    </source>
</evidence>
<reference evidence="5 6" key="1">
    <citation type="submission" date="2021-04" db="EMBL/GenBank/DDBJ databases">
        <authorList>
            <person name="Rodrigo-Torres L."/>
            <person name="Arahal R. D."/>
            <person name="Lucena T."/>
        </authorList>
    </citation>
    <scope>NUCLEOTIDE SEQUENCE [LARGE SCALE GENOMIC DNA]</scope>
    <source>
        <strain evidence="5 6">CECT 9623</strain>
    </source>
</reference>
<dbReference type="Pfam" id="PF01841">
    <property type="entry name" value="Transglut_core"/>
    <property type="match status" value="1"/>
</dbReference>
<dbReference type="Gene3D" id="2.60.40.3140">
    <property type="match status" value="1"/>
</dbReference>
<dbReference type="Pfam" id="PF12969">
    <property type="entry name" value="DUF3857"/>
    <property type="match status" value="1"/>
</dbReference>
<keyword evidence="1" id="KW-1133">Transmembrane helix</keyword>
<organism evidence="5 6">
    <name type="scientific">Dyadobacter linearis</name>
    <dbReference type="NCBI Taxonomy" id="2823330"/>
    <lineage>
        <taxon>Bacteria</taxon>
        <taxon>Pseudomonadati</taxon>
        <taxon>Bacteroidota</taxon>
        <taxon>Cytophagia</taxon>
        <taxon>Cytophagales</taxon>
        <taxon>Spirosomataceae</taxon>
        <taxon>Dyadobacter</taxon>
    </lineage>
</organism>
<evidence type="ECO:0000313" key="5">
    <source>
        <dbReference type="EMBL" id="CAG5072283.1"/>
    </source>
</evidence>
<dbReference type="EMBL" id="CAJRAU010000006">
    <property type="protein sequence ID" value="CAG5072283.1"/>
    <property type="molecule type" value="Genomic_DNA"/>
</dbReference>
<comment type="caution">
    <text evidence="5">The sequence shown here is derived from an EMBL/GenBank/DDBJ whole genome shotgun (WGS) entry which is preliminary data.</text>
</comment>
<dbReference type="Pfam" id="PF10754">
    <property type="entry name" value="DUF2569"/>
    <property type="match status" value="1"/>
</dbReference>
<evidence type="ECO:0000313" key="6">
    <source>
        <dbReference type="Proteomes" id="UP000679725"/>
    </source>
</evidence>
<feature type="transmembrane region" description="Helical" evidence="1">
    <location>
        <begin position="762"/>
        <end position="786"/>
    </location>
</feature>
<feature type="transmembrane region" description="Helical" evidence="1">
    <location>
        <begin position="798"/>
        <end position="817"/>
    </location>
</feature>
<feature type="domain" description="DUF3857" evidence="4">
    <location>
        <begin position="73"/>
        <end position="237"/>
    </location>
</feature>
<keyword evidence="1" id="KW-0472">Membrane</keyword>
<gene>
    <name evidence="5" type="ORF">DYBT9623_04102</name>
</gene>
<keyword evidence="1" id="KW-0812">Transmembrane</keyword>
<dbReference type="RefSeq" id="WP_215235391.1">
    <property type="nucleotide sequence ID" value="NZ_CAJRAU010000006.1"/>
</dbReference>
<dbReference type="InterPro" id="IPR038765">
    <property type="entry name" value="Papain-like_cys_pep_sf"/>
</dbReference>
<feature type="transmembrane region" description="Helical" evidence="1">
    <location>
        <begin position="710"/>
        <end position="742"/>
    </location>
</feature>
<evidence type="ECO:0000256" key="1">
    <source>
        <dbReference type="SAM" id="Phobius"/>
    </source>
</evidence>